<dbReference type="CDD" id="cd02197">
    <property type="entry name" value="HypE"/>
    <property type="match status" value="1"/>
</dbReference>
<evidence type="ECO:0000259" key="2">
    <source>
        <dbReference type="Pfam" id="PF00586"/>
    </source>
</evidence>
<dbReference type="GO" id="GO:0051604">
    <property type="term" value="P:protein maturation"/>
    <property type="evidence" value="ECO:0007669"/>
    <property type="project" value="TreeGrafter"/>
</dbReference>
<dbReference type="HOGENOM" id="CLU_049733_0_0_9"/>
<gene>
    <name evidence="4" type="ordered locus">Hore_03920</name>
</gene>
<evidence type="ECO:0000256" key="1">
    <source>
        <dbReference type="ARBA" id="ARBA00006243"/>
    </source>
</evidence>
<dbReference type="PIRSF" id="PIRSF005644">
    <property type="entry name" value="Hdrgns_mtr_HypE"/>
    <property type="match status" value="1"/>
</dbReference>
<dbReference type="InterPro" id="IPR010918">
    <property type="entry name" value="PurM-like_C_dom"/>
</dbReference>
<comment type="similarity">
    <text evidence="1">Belongs to the HypE family.</text>
</comment>
<dbReference type="Pfam" id="PF00586">
    <property type="entry name" value="AIRS"/>
    <property type="match status" value="1"/>
</dbReference>
<dbReference type="PANTHER" id="PTHR30303:SF0">
    <property type="entry name" value="CARBAMOYL DEHYDRATASE HYPE"/>
    <property type="match status" value="1"/>
</dbReference>
<proteinExistence type="inferred from homology"/>
<dbReference type="AlphaFoldDB" id="B8D1S4"/>
<protein>
    <submittedName>
        <fullName evidence="4">Hydrogenase expression/formation protein HypE</fullName>
    </submittedName>
</protein>
<dbReference type="OrthoDB" id="9801934at2"/>
<evidence type="ECO:0000259" key="3">
    <source>
        <dbReference type="Pfam" id="PF02769"/>
    </source>
</evidence>
<dbReference type="Gene3D" id="3.90.650.10">
    <property type="entry name" value="PurM-like C-terminal domain"/>
    <property type="match status" value="1"/>
</dbReference>
<accession>B8D1S4</accession>
<dbReference type="InterPro" id="IPR036676">
    <property type="entry name" value="PurM-like_C_sf"/>
</dbReference>
<dbReference type="InterPro" id="IPR036921">
    <property type="entry name" value="PurM-like_N_sf"/>
</dbReference>
<dbReference type="InterPro" id="IPR011854">
    <property type="entry name" value="HypE"/>
</dbReference>
<dbReference type="KEGG" id="hor:Hore_03920"/>
<organism evidence="4 5">
    <name type="scientific">Halothermothrix orenii (strain H 168 / OCM 544 / DSM 9562)</name>
    <dbReference type="NCBI Taxonomy" id="373903"/>
    <lineage>
        <taxon>Bacteria</taxon>
        <taxon>Bacillati</taxon>
        <taxon>Bacillota</taxon>
        <taxon>Clostridia</taxon>
        <taxon>Halanaerobiales</taxon>
        <taxon>Halothermotrichaceae</taxon>
        <taxon>Halothermothrix</taxon>
    </lineage>
</organism>
<evidence type="ECO:0000313" key="4">
    <source>
        <dbReference type="EMBL" id="ACL69151.1"/>
    </source>
</evidence>
<dbReference type="Pfam" id="PF02769">
    <property type="entry name" value="AIRS_C"/>
    <property type="match status" value="1"/>
</dbReference>
<dbReference type="SUPFAM" id="SSF55326">
    <property type="entry name" value="PurM N-terminal domain-like"/>
    <property type="match status" value="1"/>
</dbReference>
<dbReference type="SUPFAM" id="SSF56042">
    <property type="entry name" value="PurM C-terminal domain-like"/>
    <property type="match status" value="1"/>
</dbReference>
<dbReference type="Proteomes" id="UP000000719">
    <property type="component" value="Chromosome"/>
</dbReference>
<reference evidence="4 5" key="1">
    <citation type="journal article" date="2009" name="PLoS ONE">
        <title>Genome analysis of the anaerobic thermohalophilic bacterium Halothermothrix orenii.</title>
        <authorList>
            <person name="Mavromatis K."/>
            <person name="Ivanova N."/>
            <person name="Anderson I."/>
            <person name="Lykidis A."/>
            <person name="Hooper S.D."/>
            <person name="Sun H."/>
            <person name="Kunin V."/>
            <person name="Lapidus A."/>
            <person name="Hugenholtz P."/>
            <person name="Patel B."/>
            <person name="Kyrpides N.C."/>
        </authorList>
    </citation>
    <scope>NUCLEOTIDE SEQUENCE [LARGE SCALE GENOMIC DNA]</scope>
    <source>
        <strain evidence="5">H 168 / OCM 544 / DSM 9562</strain>
    </source>
</reference>
<dbReference type="EMBL" id="CP001098">
    <property type="protein sequence ID" value="ACL69151.1"/>
    <property type="molecule type" value="Genomic_DNA"/>
</dbReference>
<dbReference type="Gene3D" id="3.30.1330.10">
    <property type="entry name" value="PurM-like, N-terminal domain"/>
    <property type="match status" value="1"/>
</dbReference>
<dbReference type="eggNOG" id="COG0309">
    <property type="taxonomic scope" value="Bacteria"/>
</dbReference>
<dbReference type="RefSeq" id="WP_012635339.1">
    <property type="nucleotide sequence ID" value="NC_011899.1"/>
</dbReference>
<feature type="domain" description="PurM-like N-terminal" evidence="2">
    <location>
        <begin position="48"/>
        <end position="148"/>
    </location>
</feature>
<dbReference type="NCBIfam" id="TIGR02124">
    <property type="entry name" value="hypE"/>
    <property type="match status" value="1"/>
</dbReference>
<dbReference type="InterPro" id="IPR016188">
    <property type="entry name" value="PurM-like_N"/>
</dbReference>
<feature type="domain" description="PurM-like C-terminal" evidence="3">
    <location>
        <begin position="162"/>
        <end position="312"/>
    </location>
</feature>
<evidence type="ECO:0000313" key="5">
    <source>
        <dbReference type="Proteomes" id="UP000000719"/>
    </source>
</evidence>
<dbReference type="PANTHER" id="PTHR30303">
    <property type="entry name" value="HYDROGENASE ISOENZYMES FORMATION PROTEIN HYPE"/>
    <property type="match status" value="1"/>
</dbReference>
<keyword evidence="5" id="KW-1185">Reference proteome</keyword>
<name>B8D1S4_HALOH</name>
<sequence length="334" mass="36608">MNTISLAHGNGGKMMEDLIDNLFLKYLNNDIINKKDDASPVPEIKGVPVISTDTFVVDPIFFPGGNIGKLSICGTVNDLAVTGAIPLYLTVGFILEEGLPIKHLEKIIISMAEVSREANVKIVAGDTKVVERGKGDKIFINTTGVGMIGDKLKLSDENIKLGDKVIINGSIAEHGLAILMERNQMDFSTSIKSDCCTLSDLIVTLLSETNGIKFMRDPTRGGMATVLNEIATRYNVGIEIEEEKVPLGDEIKSLCKILGLDPLYLANEGKVLIIADREKSEKIVDIMRRHPYGRNSSIIGTIVDNNDQQVYLKTRIGGKRIITKLMHDMLPRIC</sequence>
<dbReference type="STRING" id="373903.Hore_03920"/>